<dbReference type="SMART" id="SM00065">
    <property type="entry name" value="GAF"/>
    <property type="match status" value="1"/>
</dbReference>
<evidence type="ECO:0000313" key="6">
    <source>
        <dbReference type="Proteomes" id="UP000023541"/>
    </source>
</evidence>
<dbReference type="InterPro" id="IPR020449">
    <property type="entry name" value="Tscrpt_reg_AraC-type_HTH"/>
</dbReference>
<dbReference type="InterPro" id="IPR018062">
    <property type="entry name" value="HTH_AraC-typ_CS"/>
</dbReference>
<protein>
    <recommendedName>
        <fullName evidence="4">HTH araC/xylS-type domain-containing protein</fullName>
    </recommendedName>
</protein>
<evidence type="ECO:0000259" key="4">
    <source>
        <dbReference type="PROSITE" id="PS01124"/>
    </source>
</evidence>
<dbReference type="PANTHER" id="PTHR43280:SF29">
    <property type="entry name" value="ARAC-FAMILY TRANSCRIPTIONAL REGULATOR"/>
    <property type="match status" value="1"/>
</dbReference>
<dbReference type="eggNOG" id="COG2207">
    <property type="taxonomic scope" value="Bacteria"/>
</dbReference>
<dbReference type="PROSITE" id="PS01124">
    <property type="entry name" value="HTH_ARAC_FAMILY_2"/>
    <property type="match status" value="1"/>
</dbReference>
<dbReference type="OrthoDB" id="9779074at2"/>
<keyword evidence="2" id="KW-0238">DNA-binding</keyword>
<organism evidence="5 6">
    <name type="scientific">Aquimarina atlantica</name>
    <dbReference type="NCBI Taxonomy" id="1317122"/>
    <lineage>
        <taxon>Bacteria</taxon>
        <taxon>Pseudomonadati</taxon>
        <taxon>Bacteroidota</taxon>
        <taxon>Flavobacteriia</taxon>
        <taxon>Flavobacteriales</taxon>
        <taxon>Flavobacteriaceae</taxon>
        <taxon>Aquimarina</taxon>
    </lineage>
</organism>
<dbReference type="Gene3D" id="1.10.10.60">
    <property type="entry name" value="Homeodomain-like"/>
    <property type="match status" value="2"/>
</dbReference>
<dbReference type="AlphaFoldDB" id="A0A023BYM9"/>
<evidence type="ECO:0000256" key="2">
    <source>
        <dbReference type="ARBA" id="ARBA00023125"/>
    </source>
</evidence>
<keyword evidence="6" id="KW-1185">Reference proteome</keyword>
<dbReference type="EMBL" id="AQRA01000002">
    <property type="protein sequence ID" value="EZH75110.1"/>
    <property type="molecule type" value="Genomic_DNA"/>
</dbReference>
<accession>A0A023BYM9</accession>
<reference evidence="5 6" key="1">
    <citation type="submission" date="2014-04" db="EMBL/GenBank/DDBJ databases">
        <title>Aquimarina sp. 22II-S11-z7 Genome Sequencing.</title>
        <authorList>
            <person name="Lai Q."/>
        </authorList>
    </citation>
    <scope>NUCLEOTIDE SEQUENCE [LARGE SCALE GENOMIC DNA]</scope>
    <source>
        <strain evidence="5 6">22II-S11-z7</strain>
    </source>
</reference>
<proteinExistence type="predicted"/>
<dbReference type="eggNOG" id="COG1956">
    <property type="taxonomic scope" value="Bacteria"/>
</dbReference>
<evidence type="ECO:0000256" key="1">
    <source>
        <dbReference type="ARBA" id="ARBA00023015"/>
    </source>
</evidence>
<dbReference type="PRINTS" id="PR00032">
    <property type="entry name" value="HTHARAC"/>
</dbReference>
<dbReference type="STRING" id="1317122.ATO12_10320"/>
<dbReference type="SUPFAM" id="SSF46689">
    <property type="entry name" value="Homeodomain-like"/>
    <property type="match status" value="1"/>
</dbReference>
<feature type="domain" description="HTH araC/xylS-type" evidence="4">
    <location>
        <begin position="470"/>
        <end position="560"/>
    </location>
</feature>
<dbReference type="InterPro" id="IPR029016">
    <property type="entry name" value="GAF-like_dom_sf"/>
</dbReference>
<gene>
    <name evidence="5" type="ORF">ATO12_10320</name>
</gene>
<dbReference type="Proteomes" id="UP000023541">
    <property type="component" value="Unassembled WGS sequence"/>
</dbReference>
<dbReference type="Pfam" id="PF12833">
    <property type="entry name" value="HTH_18"/>
    <property type="match status" value="1"/>
</dbReference>
<evidence type="ECO:0000313" key="5">
    <source>
        <dbReference type="EMBL" id="EZH75110.1"/>
    </source>
</evidence>
<dbReference type="GO" id="GO:0003700">
    <property type="term" value="F:DNA-binding transcription factor activity"/>
    <property type="evidence" value="ECO:0007669"/>
    <property type="project" value="InterPro"/>
</dbReference>
<evidence type="ECO:0000256" key="3">
    <source>
        <dbReference type="ARBA" id="ARBA00023163"/>
    </source>
</evidence>
<dbReference type="Gene3D" id="3.30.450.40">
    <property type="match status" value="1"/>
</dbReference>
<dbReference type="InterPro" id="IPR003018">
    <property type="entry name" value="GAF"/>
</dbReference>
<dbReference type="SMART" id="SM00342">
    <property type="entry name" value="HTH_ARAC"/>
    <property type="match status" value="1"/>
</dbReference>
<dbReference type="InterPro" id="IPR018060">
    <property type="entry name" value="HTH_AraC"/>
</dbReference>
<sequence length="565" mass="66081">MKINPYNIILLIGCLGIVVFAVLKLYCCKKKEKTFKFFYYFLITANLVIIQILLIDFGITKLYPWILILYTPFEFLSPVFFTAFTCYYLEKEEIYKRYQRYLLIPFMVFFVVYTLIKINILVDYSFFSKNTASFLLNEIDENFTVIFCFILSVWNYRIIQRYENSLGRLSFVYVRKKTKWIKNIFVALVILSVLWMLTITLFFIKEEITGHSAYYPIWMLYMIFCYAFLFWGIKHLNKVSGSVTNLEDPIQKKITNFQLSGLDHIFSERELQLVHSNPISITGILSYFATSLFDKNKRDDVLLDIVENCISQLQLQECNIYMICKENKVLIPKATYSNKNNCEITKRKKQVPIPIGEGILSKVVQLGKYQCIENLSVITGDNKKSITRRSKLSVPIFIREKVVGVLDAEHDEKAYFKSHHIALFLLIAKLTEIKLSQINTNTVILTNITNDNAYFKELDFLMKEEKIYIDPNLGLENISKRLQISSNYLSQLINKLGGCNFSDYINSYRVEEVKSKLKDPDYDNYTVLGIAMECGFNSKSPFYSAFKKHTGVSPKEYRQQQQIMS</sequence>
<name>A0A023BYM9_9FLAO</name>
<dbReference type="GO" id="GO:0043565">
    <property type="term" value="F:sequence-specific DNA binding"/>
    <property type="evidence" value="ECO:0007669"/>
    <property type="project" value="InterPro"/>
</dbReference>
<keyword evidence="1" id="KW-0805">Transcription regulation</keyword>
<dbReference type="PANTHER" id="PTHR43280">
    <property type="entry name" value="ARAC-FAMILY TRANSCRIPTIONAL REGULATOR"/>
    <property type="match status" value="1"/>
</dbReference>
<keyword evidence="3" id="KW-0804">Transcription</keyword>
<dbReference type="InterPro" id="IPR009057">
    <property type="entry name" value="Homeodomain-like_sf"/>
</dbReference>
<dbReference type="RefSeq" id="WP_034240278.1">
    <property type="nucleotide sequence ID" value="NZ_AQRA01000002.1"/>
</dbReference>
<dbReference type="SUPFAM" id="SSF55781">
    <property type="entry name" value="GAF domain-like"/>
    <property type="match status" value="1"/>
</dbReference>
<comment type="caution">
    <text evidence="5">The sequence shown here is derived from an EMBL/GenBank/DDBJ whole genome shotgun (WGS) entry which is preliminary data.</text>
</comment>
<dbReference type="PROSITE" id="PS00041">
    <property type="entry name" value="HTH_ARAC_FAMILY_1"/>
    <property type="match status" value="1"/>
</dbReference>
<dbReference type="Pfam" id="PF01590">
    <property type="entry name" value="GAF"/>
    <property type="match status" value="1"/>
</dbReference>